<evidence type="ECO:0000259" key="4">
    <source>
        <dbReference type="PROSITE" id="PS01124"/>
    </source>
</evidence>
<dbReference type="InterPro" id="IPR037923">
    <property type="entry name" value="HTH-like"/>
</dbReference>
<dbReference type="Gene3D" id="1.10.10.60">
    <property type="entry name" value="Homeodomain-like"/>
    <property type="match status" value="1"/>
</dbReference>
<organism evidence="5 6">
    <name type="scientific">Nocardia acididurans</name>
    <dbReference type="NCBI Taxonomy" id="2802282"/>
    <lineage>
        <taxon>Bacteria</taxon>
        <taxon>Bacillati</taxon>
        <taxon>Actinomycetota</taxon>
        <taxon>Actinomycetes</taxon>
        <taxon>Mycobacteriales</taxon>
        <taxon>Nocardiaceae</taxon>
        <taxon>Nocardia</taxon>
    </lineage>
</organism>
<evidence type="ECO:0000256" key="2">
    <source>
        <dbReference type="ARBA" id="ARBA00023125"/>
    </source>
</evidence>
<sequence>MGTGEQARLWTSAASPQVDLLAARFESFEFDKHSHEQLAVGVIEEGAEGLHLTGGKVVIPAGQLVIINPGQVHTGFAAVESGWRYRMFYFDTALVAEIAGERLGSRDVWFPDTVVRDDALFAGLRHAHREQEQPTDPLTAESLLLTGLGAVLTRHALRGGSAGPPVLPRLGLDAARQMLHDRWTEPVTVAELTAAVGIPRATLINAFRAAYGLPPHAYLLRLRANRARRLLLAGGQPAEVAVATGFADQAHLTRICKRYFGVTPGAIRP</sequence>
<dbReference type="InterPro" id="IPR009057">
    <property type="entry name" value="Homeodomain-like_sf"/>
</dbReference>
<evidence type="ECO:0000313" key="6">
    <source>
        <dbReference type="Proteomes" id="UP000602198"/>
    </source>
</evidence>
<accession>A0ABS1LZJ3</accession>
<keyword evidence="6" id="KW-1185">Reference proteome</keyword>
<gene>
    <name evidence="5" type="ORF">JK358_05525</name>
</gene>
<keyword evidence="1" id="KW-0805">Transcription regulation</keyword>
<reference evidence="5 6" key="1">
    <citation type="submission" date="2021-01" db="EMBL/GenBank/DDBJ databases">
        <title>WGS of actinomycetes isolated from Thailand.</title>
        <authorList>
            <person name="Thawai C."/>
        </authorList>
    </citation>
    <scope>NUCLEOTIDE SEQUENCE [LARGE SCALE GENOMIC DNA]</scope>
    <source>
        <strain evidence="5 6">LPG 2</strain>
    </source>
</reference>
<dbReference type="SUPFAM" id="SSF46689">
    <property type="entry name" value="Homeodomain-like"/>
    <property type="match status" value="2"/>
</dbReference>
<evidence type="ECO:0000256" key="3">
    <source>
        <dbReference type="ARBA" id="ARBA00023163"/>
    </source>
</evidence>
<proteinExistence type="predicted"/>
<dbReference type="InterPro" id="IPR003313">
    <property type="entry name" value="AraC-bd"/>
</dbReference>
<name>A0ABS1LZJ3_9NOCA</name>
<dbReference type="PROSITE" id="PS01124">
    <property type="entry name" value="HTH_ARAC_FAMILY_2"/>
    <property type="match status" value="1"/>
</dbReference>
<dbReference type="RefSeq" id="WP_201944405.1">
    <property type="nucleotide sequence ID" value="NZ_JAERRJ010000002.1"/>
</dbReference>
<protein>
    <submittedName>
        <fullName evidence="5">AraC family transcriptional regulator</fullName>
    </submittedName>
</protein>
<dbReference type="SUPFAM" id="SSF51215">
    <property type="entry name" value="Regulatory protein AraC"/>
    <property type="match status" value="1"/>
</dbReference>
<keyword evidence="3" id="KW-0804">Transcription</keyword>
<dbReference type="InterPro" id="IPR018060">
    <property type="entry name" value="HTH_AraC"/>
</dbReference>
<dbReference type="InterPro" id="IPR050204">
    <property type="entry name" value="AraC_XylS_family_regulators"/>
</dbReference>
<evidence type="ECO:0000256" key="1">
    <source>
        <dbReference type="ARBA" id="ARBA00023015"/>
    </source>
</evidence>
<dbReference type="PANTHER" id="PTHR46796">
    <property type="entry name" value="HTH-TYPE TRANSCRIPTIONAL ACTIVATOR RHAS-RELATED"/>
    <property type="match status" value="1"/>
</dbReference>
<keyword evidence="2" id="KW-0238">DNA-binding</keyword>
<dbReference type="SMART" id="SM00342">
    <property type="entry name" value="HTH_ARAC"/>
    <property type="match status" value="1"/>
</dbReference>
<feature type="domain" description="HTH araC/xylS-type" evidence="4">
    <location>
        <begin position="173"/>
        <end position="269"/>
    </location>
</feature>
<dbReference type="Pfam" id="PF12833">
    <property type="entry name" value="HTH_18"/>
    <property type="match status" value="1"/>
</dbReference>
<comment type="caution">
    <text evidence="5">The sequence shown here is derived from an EMBL/GenBank/DDBJ whole genome shotgun (WGS) entry which is preliminary data.</text>
</comment>
<evidence type="ECO:0000313" key="5">
    <source>
        <dbReference type="EMBL" id="MBL1073847.1"/>
    </source>
</evidence>
<dbReference type="Pfam" id="PF02311">
    <property type="entry name" value="AraC_binding"/>
    <property type="match status" value="1"/>
</dbReference>
<dbReference type="EMBL" id="JAERRJ010000002">
    <property type="protein sequence ID" value="MBL1073847.1"/>
    <property type="molecule type" value="Genomic_DNA"/>
</dbReference>
<dbReference type="Proteomes" id="UP000602198">
    <property type="component" value="Unassembled WGS sequence"/>
</dbReference>
<dbReference type="PANTHER" id="PTHR46796:SF2">
    <property type="entry name" value="TRANSCRIPTIONAL REGULATORY PROTEIN"/>
    <property type="match status" value="1"/>
</dbReference>